<dbReference type="PROSITE" id="PS00061">
    <property type="entry name" value="ADH_SHORT"/>
    <property type="match status" value="1"/>
</dbReference>
<gene>
    <name evidence="2" type="ORF">E9232_002179</name>
</gene>
<reference evidence="2 3" key="1">
    <citation type="submission" date="2023-07" db="EMBL/GenBank/DDBJ databases">
        <title>Sorghum-associated microbial communities from plants grown in Nebraska, USA.</title>
        <authorList>
            <person name="Schachtman D."/>
        </authorList>
    </citation>
    <scope>NUCLEOTIDE SEQUENCE [LARGE SCALE GENOMIC DNA]</scope>
    <source>
        <strain evidence="2 3">584</strain>
    </source>
</reference>
<dbReference type="Pfam" id="PF13561">
    <property type="entry name" value="adh_short_C2"/>
    <property type="match status" value="1"/>
</dbReference>
<keyword evidence="3" id="KW-1185">Reference proteome</keyword>
<dbReference type="RefSeq" id="WP_309793943.1">
    <property type="nucleotide sequence ID" value="NZ_JAVDPW010000003.1"/>
</dbReference>
<comment type="similarity">
    <text evidence="1">Belongs to the short-chain dehydrogenases/reductases (SDR) family.</text>
</comment>
<name>A0ABU1JNS9_9PROT</name>
<evidence type="ECO:0000256" key="1">
    <source>
        <dbReference type="ARBA" id="ARBA00006484"/>
    </source>
</evidence>
<dbReference type="EC" id="1.1.1.100" evidence="2"/>
<dbReference type="PANTHER" id="PTHR42879">
    <property type="entry name" value="3-OXOACYL-(ACYL-CARRIER-PROTEIN) REDUCTASE"/>
    <property type="match status" value="1"/>
</dbReference>
<dbReference type="InterPro" id="IPR050259">
    <property type="entry name" value="SDR"/>
</dbReference>
<dbReference type="Proteomes" id="UP001262410">
    <property type="component" value="Unassembled WGS sequence"/>
</dbReference>
<dbReference type="PRINTS" id="PR00081">
    <property type="entry name" value="GDHRDH"/>
</dbReference>
<dbReference type="InterPro" id="IPR020904">
    <property type="entry name" value="Sc_DH/Rdtase_CS"/>
</dbReference>
<accession>A0ABU1JNS9</accession>
<proteinExistence type="inferred from homology"/>
<protein>
    <submittedName>
        <fullName evidence="2">3-oxoacyl-[acyl-carrier protein] reductase</fullName>
        <ecNumber evidence="2">1.1.1.100</ecNumber>
    </submittedName>
</protein>
<comment type="caution">
    <text evidence="2">The sequence shown here is derived from an EMBL/GenBank/DDBJ whole genome shotgun (WGS) entry which is preliminary data.</text>
</comment>
<evidence type="ECO:0000313" key="3">
    <source>
        <dbReference type="Proteomes" id="UP001262410"/>
    </source>
</evidence>
<organism evidence="2 3">
    <name type="scientific">Inquilinus ginsengisoli</name>
    <dbReference type="NCBI Taxonomy" id="363840"/>
    <lineage>
        <taxon>Bacteria</taxon>
        <taxon>Pseudomonadati</taxon>
        <taxon>Pseudomonadota</taxon>
        <taxon>Alphaproteobacteria</taxon>
        <taxon>Rhodospirillales</taxon>
        <taxon>Rhodospirillaceae</taxon>
        <taxon>Inquilinus</taxon>
    </lineage>
</organism>
<dbReference type="GO" id="GO:0004316">
    <property type="term" value="F:3-oxoacyl-[acyl-carrier-protein] reductase (NADPH) activity"/>
    <property type="evidence" value="ECO:0007669"/>
    <property type="project" value="UniProtKB-EC"/>
</dbReference>
<dbReference type="InterPro" id="IPR036291">
    <property type="entry name" value="NAD(P)-bd_dom_sf"/>
</dbReference>
<dbReference type="EMBL" id="JAVDPW010000003">
    <property type="protein sequence ID" value="MDR6289664.1"/>
    <property type="molecule type" value="Genomic_DNA"/>
</dbReference>
<evidence type="ECO:0000313" key="2">
    <source>
        <dbReference type="EMBL" id="MDR6289664.1"/>
    </source>
</evidence>
<dbReference type="InterPro" id="IPR002347">
    <property type="entry name" value="SDR_fam"/>
</dbReference>
<dbReference type="PRINTS" id="PR00080">
    <property type="entry name" value="SDRFAMILY"/>
</dbReference>
<dbReference type="Gene3D" id="3.40.50.720">
    <property type="entry name" value="NAD(P)-binding Rossmann-like Domain"/>
    <property type="match status" value="1"/>
</dbReference>
<keyword evidence="2" id="KW-0560">Oxidoreductase</keyword>
<sequence>MDLQGQVAIVTGAGSPEGIGFAAARRLAASGARIVLAATTDRIRLRAEELQAAGFAAIGVAGDLTMMADAVRLAEAALAAHGRIDILVNNAGMVQTGAAATASVPFAALDEAAWDHGIALNLKTAFNAIRAVLPHMLGRGYGRIVNISSVTGPRVAIPGESAYAAAKSGLSGLTRALALEVAGQGVTVNAVEPGWIATASASEIEREAGRHTPVGRPGTADEVAAAIAFLASPGASYVTGASLVVDGGNTLQERKGPIRA</sequence>
<dbReference type="PANTHER" id="PTHR42879:SF2">
    <property type="entry name" value="3-OXOACYL-[ACYL-CARRIER-PROTEIN] REDUCTASE FABG"/>
    <property type="match status" value="1"/>
</dbReference>
<dbReference type="SUPFAM" id="SSF51735">
    <property type="entry name" value="NAD(P)-binding Rossmann-fold domains"/>
    <property type="match status" value="1"/>
</dbReference>